<evidence type="ECO:0000313" key="8">
    <source>
        <dbReference type="EMBL" id="MBE9636662.1"/>
    </source>
</evidence>
<dbReference type="EMBL" id="JADFFK010000004">
    <property type="protein sequence ID" value="MBE9636662.1"/>
    <property type="molecule type" value="Genomic_DNA"/>
</dbReference>
<evidence type="ECO:0000256" key="6">
    <source>
        <dbReference type="ARBA" id="ARBA00023136"/>
    </source>
</evidence>
<protein>
    <submittedName>
        <fullName evidence="8">Oligosaccharide flippase family protein</fullName>
    </submittedName>
</protein>
<comment type="subcellular location">
    <subcellularLocation>
        <location evidence="1">Cell membrane</location>
        <topology evidence="1">Multi-pass membrane protein</topology>
    </subcellularLocation>
</comment>
<accession>A0ABR9WZE5</accession>
<feature type="transmembrane region" description="Helical" evidence="7">
    <location>
        <begin position="12"/>
        <end position="38"/>
    </location>
</feature>
<keyword evidence="6 7" id="KW-0472">Membrane</keyword>
<evidence type="ECO:0000256" key="1">
    <source>
        <dbReference type="ARBA" id="ARBA00004651"/>
    </source>
</evidence>
<keyword evidence="4 7" id="KW-0812">Transmembrane</keyword>
<name>A0ABR9WZE5_9RHOB</name>
<dbReference type="Pfam" id="PF13440">
    <property type="entry name" value="Polysacc_synt_3"/>
    <property type="match status" value="1"/>
</dbReference>
<sequence>MAFSPDKATSKDLFWAFPALSPTKLLYFVAVIIIARYVDSADLGLMAICLAIIGYSEIMSSIGLGSALVSAQDRHQETGHARIFCALLAASLMAILLWLGAVPTARLFDSPEIQQLLGAICVILVIQAIGSAHDSARKFRKKLLPDVAQGLVRGLTPIILAIAGFGTRSLVASYLAGARVATLMLFWIRPWKPSALPDRPRGRFAMGCGSCSTGAETISATPRLVDKFLVGTFLGPAARGTYALAFRIPEFAIERVVTFAGTVLHPVTLKMQTQSEDLTKYADQSLRSFALPMLGIGAGHRSTLKRRHA</sequence>
<reference evidence="8 9" key="1">
    <citation type="journal article" date="2021" name="Int. J. Syst. Evol. Microbiol.">
        <title>Salipiger mangrovisoli sp. nov., isolated from mangrove soil and the proposal for the reclassification of Paraphaeobacter pallidus as Salipiger pallidus comb. nov.</title>
        <authorList>
            <person name="Du J."/>
            <person name="Liu Y."/>
            <person name="Pei T."/>
            <person name="Deng M.R."/>
            <person name="Zhu H."/>
        </authorList>
    </citation>
    <scope>NUCLEOTIDE SEQUENCE [LARGE SCALE GENOMIC DNA]</scope>
    <source>
        <strain evidence="8 9">6D45A</strain>
    </source>
</reference>
<proteinExistence type="inferred from homology"/>
<dbReference type="Proteomes" id="UP000607796">
    <property type="component" value="Unassembled WGS sequence"/>
</dbReference>
<keyword evidence="9" id="KW-1185">Reference proteome</keyword>
<feature type="transmembrane region" description="Helical" evidence="7">
    <location>
        <begin position="113"/>
        <end position="131"/>
    </location>
</feature>
<evidence type="ECO:0000256" key="2">
    <source>
        <dbReference type="ARBA" id="ARBA00007430"/>
    </source>
</evidence>
<dbReference type="PANTHER" id="PTHR30250">
    <property type="entry name" value="PST FAMILY PREDICTED COLANIC ACID TRANSPORTER"/>
    <property type="match status" value="1"/>
</dbReference>
<keyword evidence="3" id="KW-1003">Cell membrane</keyword>
<dbReference type="PANTHER" id="PTHR30250:SF10">
    <property type="entry name" value="LIPOPOLYSACCHARIDE BIOSYNTHESIS PROTEIN WZXC"/>
    <property type="match status" value="1"/>
</dbReference>
<evidence type="ECO:0000256" key="4">
    <source>
        <dbReference type="ARBA" id="ARBA00022692"/>
    </source>
</evidence>
<dbReference type="InterPro" id="IPR050833">
    <property type="entry name" value="Poly_Biosynth_Transport"/>
</dbReference>
<dbReference type="RefSeq" id="WP_194133982.1">
    <property type="nucleotide sequence ID" value="NZ_JADFFK010000004.1"/>
</dbReference>
<evidence type="ECO:0000313" key="9">
    <source>
        <dbReference type="Proteomes" id="UP000607796"/>
    </source>
</evidence>
<comment type="caution">
    <text evidence="8">The sequence shown here is derived from an EMBL/GenBank/DDBJ whole genome shotgun (WGS) entry which is preliminary data.</text>
</comment>
<evidence type="ECO:0000256" key="3">
    <source>
        <dbReference type="ARBA" id="ARBA00022475"/>
    </source>
</evidence>
<evidence type="ECO:0000256" key="7">
    <source>
        <dbReference type="SAM" id="Phobius"/>
    </source>
</evidence>
<feature type="transmembrane region" description="Helical" evidence="7">
    <location>
        <begin position="44"/>
        <end position="69"/>
    </location>
</feature>
<keyword evidence="5 7" id="KW-1133">Transmembrane helix</keyword>
<gene>
    <name evidence="8" type="ORF">IQ782_07425</name>
</gene>
<feature type="transmembrane region" description="Helical" evidence="7">
    <location>
        <begin position="81"/>
        <end position="101"/>
    </location>
</feature>
<feature type="transmembrane region" description="Helical" evidence="7">
    <location>
        <begin position="143"/>
        <end position="165"/>
    </location>
</feature>
<organism evidence="8 9">
    <name type="scientific">Salipiger mangrovisoli</name>
    <dbReference type="NCBI Taxonomy" id="2865933"/>
    <lineage>
        <taxon>Bacteria</taxon>
        <taxon>Pseudomonadati</taxon>
        <taxon>Pseudomonadota</taxon>
        <taxon>Alphaproteobacteria</taxon>
        <taxon>Rhodobacterales</taxon>
        <taxon>Roseobacteraceae</taxon>
        <taxon>Salipiger</taxon>
    </lineage>
</organism>
<comment type="similarity">
    <text evidence="2">Belongs to the polysaccharide synthase family.</text>
</comment>
<evidence type="ECO:0000256" key="5">
    <source>
        <dbReference type="ARBA" id="ARBA00022989"/>
    </source>
</evidence>